<protein>
    <submittedName>
        <fullName evidence="3">Uncharacterized protein</fullName>
    </submittedName>
</protein>
<dbReference type="AlphaFoldDB" id="A0A1B2LYY6"/>
<dbReference type="RefSeq" id="WP_067553979.1">
    <property type="nucleotide sequence ID" value="NZ_CP016895.1"/>
</dbReference>
<evidence type="ECO:0000256" key="2">
    <source>
        <dbReference type="SAM" id="Phobius"/>
    </source>
</evidence>
<organism evidence="3 4">
    <name type="scientific">Acinetobacter larvae</name>
    <dbReference type="NCBI Taxonomy" id="1789224"/>
    <lineage>
        <taxon>Bacteria</taxon>
        <taxon>Pseudomonadati</taxon>
        <taxon>Pseudomonadota</taxon>
        <taxon>Gammaproteobacteria</taxon>
        <taxon>Moraxellales</taxon>
        <taxon>Moraxellaceae</taxon>
        <taxon>Acinetobacter</taxon>
    </lineage>
</organism>
<dbReference type="EMBL" id="CP016895">
    <property type="protein sequence ID" value="AOA58131.1"/>
    <property type="molecule type" value="Genomic_DNA"/>
</dbReference>
<keyword evidence="2" id="KW-0812">Transmembrane</keyword>
<keyword evidence="1" id="KW-0175">Coiled coil</keyword>
<keyword evidence="4" id="KW-1185">Reference proteome</keyword>
<dbReference type="STRING" id="1789224.BFG52_07030"/>
<dbReference type="KEGG" id="ala:BFG52_07030"/>
<accession>A0A1B2LYY6</accession>
<proteinExistence type="predicted"/>
<sequence length="219" mass="25650">MIKSKQQPGQTRLLLNMIMIILETCYSFILKYDHIVAAQTAKFVQRNVKLKINSYLPYFDFYVVFTEQGILFDLNAPEQPVDLTLNSTLIELIKIFVFANPRSIRKMRFDGDKEIRAQFKDMLLSLTLPKILANSSSWLAVLGLRWSEAKFNQRVSHLVDKIDEQRTEISTLKVELKQHKNRVRHLQKRQTWLIRLLVVITLCLLALLLYNMFGVISHK</sequence>
<evidence type="ECO:0000313" key="4">
    <source>
        <dbReference type="Proteomes" id="UP000093391"/>
    </source>
</evidence>
<name>A0A1B2LYY6_9GAMM</name>
<dbReference type="OrthoDB" id="6705724at2"/>
<keyword evidence="2" id="KW-0472">Membrane</keyword>
<evidence type="ECO:0000313" key="3">
    <source>
        <dbReference type="EMBL" id="AOA58131.1"/>
    </source>
</evidence>
<feature type="transmembrane region" description="Helical" evidence="2">
    <location>
        <begin position="12"/>
        <end position="29"/>
    </location>
</feature>
<gene>
    <name evidence="3" type="ORF">BFG52_07030</name>
</gene>
<dbReference type="Proteomes" id="UP000093391">
    <property type="component" value="Chromosome"/>
</dbReference>
<keyword evidence="2" id="KW-1133">Transmembrane helix</keyword>
<evidence type="ECO:0000256" key="1">
    <source>
        <dbReference type="SAM" id="Coils"/>
    </source>
</evidence>
<reference evidence="3 4" key="1">
    <citation type="submission" date="2016-08" db="EMBL/GenBank/DDBJ databases">
        <authorList>
            <person name="Seilhamer J.J."/>
        </authorList>
    </citation>
    <scope>NUCLEOTIDE SEQUENCE [LARGE SCALE GENOMIC DNA]</scope>
    <source>
        <strain evidence="3 4">BRTC-1</strain>
    </source>
</reference>
<feature type="transmembrane region" description="Helical" evidence="2">
    <location>
        <begin position="192"/>
        <end position="213"/>
    </location>
</feature>
<feature type="coiled-coil region" evidence="1">
    <location>
        <begin position="162"/>
        <end position="189"/>
    </location>
</feature>